<dbReference type="Proteomes" id="UP000249873">
    <property type="component" value="Chromosome"/>
</dbReference>
<dbReference type="KEGG" id="als:DJ013_03110"/>
<evidence type="ECO:0000313" key="2">
    <source>
        <dbReference type="Proteomes" id="UP000249873"/>
    </source>
</evidence>
<dbReference type="EMBL" id="CP029480">
    <property type="protein sequence ID" value="AWV97211.1"/>
    <property type="molecule type" value="Genomic_DNA"/>
</dbReference>
<evidence type="ECO:0008006" key="3">
    <source>
        <dbReference type="Google" id="ProtNLM"/>
    </source>
</evidence>
<dbReference type="PROSITE" id="PS51257">
    <property type="entry name" value="PROKAR_LIPOPROTEIN"/>
    <property type="match status" value="1"/>
</dbReference>
<sequence length="148" mass="16622">MKKRALIYLIFFNIFLLSSCKEEVNREITLEEQVLTRIQNDCGFYHDFEPEDVGHISEFKNSVFTVSPFIEGNSVDHFGLYLKLLGEGGISVAFSASVASCYLKEITFALNEKYLISGYGIPYIYKPSEGSPETGSGLLIVNSIEKIE</sequence>
<protein>
    <recommendedName>
        <fullName evidence="3">Lipoprotein</fullName>
    </recommendedName>
</protein>
<organism evidence="1 2">
    <name type="scientific">Arcticibacterium luteifluviistationis</name>
    <dbReference type="NCBI Taxonomy" id="1784714"/>
    <lineage>
        <taxon>Bacteria</taxon>
        <taxon>Pseudomonadati</taxon>
        <taxon>Bacteroidota</taxon>
        <taxon>Cytophagia</taxon>
        <taxon>Cytophagales</taxon>
        <taxon>Leadbetterellaceae</taxon>
        <taxon>Arcticibacterium</taxon>
    </lineage>
</organism>
<name>A0A2Z4G7Q6_9BACT</name>
<keyword evidence="2" id="KW-1185">Reference proteome</keyword>
<dbReference type="AlphaFoldDB" id="A0A2Z4G7Q6"/>
<gene>
    <name evidence="1" type="ORF">DJ013_03110</name>
</gene>
<accession>A0A2Z4G7Q6</accession>
<evidence type="ECO:0000313" key="1">
    <source>
        <dbReference type="EMBL" id="AWV97211.1"/>
    </source>
</evidence>
<proteinExistence type="predicted"/>
<dbReference type="RefSeq" id="WP_111370313.1">
    <property type="nucleotide sequence ID" value="NZ_CP029480.1"/>
</dbReference>
<reference evidence="1 2" key="1">
    <citation type="submission" date="2018-05" db="EMBL/GenBank/DDBJ databases">
        <title>Complete genome sequence of Arcticibacterium luteifluviistationis SM1504T, a cytophagaceae bacterium isolated from Arctic surface seawater.</title>
        <authorList>
            <person name="Li Y."/>
            <person name="Qin Q.-L."/>
        </authorList>
    </citation>
    <scope>NUCLEOTIDE SEQUENCE [LARGE SCALE GENOMIC DNA]</scope>
    <source>
        <strain evidence="1 2">SM1504</strain>
    </source>
</reference>